<accession>A0ABU5JLZ3</accession>
<evidence type="ECO:0000256" key="6">
    <source>
        <dbReference type="ARBA" id="ARBA00038076"/>
    </source>
</evidence>
<evidence type="ECO:0000256" key="3">
    <source>
        <dbReference type="ARBA" id="ARBA00022692"/>
    </source>
</evidence>
<keyword evidence="2" id="KW-1003">Cell membrane</keyword>
<feature type="transmembrane region" description="Helical" evidence="7">
    <location>
        <begin position="225"/>
        <end position="251"/>
    </location>
</feature>
<keyword evidence="4 7" id="KW-1133">Transmembrane helix</keyword>
<name>A0ABU5JLZ3_9ACTN</name>
<dbReference type="Pfam" id="PF02687">
    <property type="entry name" value="FtsX"/>
    <property type="match status" value="1"/>
</dbReference>
<protein>
    <submittedName>
        <fullName evidence="9">FtsX-like permease family protein</fullName>
    </submittedName>
</protein>
<gene>
    <name evidence="9" type="ORF">U2F25_29910</name>
</gene>
<dbReference type="Proteomes" id="UP001290101">
    <property type="component" value="Unassembled WGS sequence"/>
</dbReference>
<evidence type="ECO:0000256" key="4">
    <source>
        <dbReference type="ARBA" id="ARBA00022989"/>
    </source>
</evidence>
<comment type="caution">
    <text evidence="9">The sequence shown here is derived from an EMBL/GenBank/DDBJ whole genome shotgun (WGS) entry which is preliminary data.</text>
</comment>
<keyword evidence="5 7" id="KW-0472">Membrane</keyword>
<feature type="transmembrane region" description="Helical" evidence="7">
    <location>
        <begin position="178"/>
        <end position="204"/>
    </location>
</feature>
<evidence type="ECO:0000313" key="9">
    <source>
        <dbReference type="EMBL" id="MDZ5493628.1"/>
    </source>
</evidence>
<dbReference type="InterPro" id="IPR050250">
    <property type="entry name" value="Macrolide_Exporter_MacB"/>
</dbReference>
<evidence type="ECO:0000256" key="5">
    <source>
        <dbReference type="ARBA" id="ARBA00023136"/>
    </source>
</evidence>
<dbReference type="PANTHER" id="PTHR30572">
    <property type="entry name" value="MEMBRANE COMPONENT OF TRANSPORTER-RELATED"/>
    <property type="match status" value="1"/>
</dbReference>
<proteinExistence type="inferred from homology"/>
<evidence type="ECO:0000256" key="2">
    <source>
        <dbReference type="ARBA" id="ARBA00022475"/>
    </source>
</evidence>
<evidence type="ECO:0000313" key="10">
    <source>
        <dbReference type="Proteomes" id="UP001290101"/>
    </source>
</evidence>
<evidence type="ECO:0000256" key="1">
    <source>
        <dbReference type="ARBA" id="ARBA00004651"/>
    </source>
</evidence>
<keyword evidence="10" id="KW-1185">Reference proteome</keyword>
<dbReference type="RefSeq" id="WP_322443204.1">
    <property type="nucleotide sequence ID" value="NZ_JAXOTQ010000050.1"/>
</dbReference>
<sequence length="307" mass="30445">MVEGTSRAAVGLAGVPGLAAASTEIEAPVALTTGSGEMAYTWYSSALIIDPAAYERAHPGSAGLTALRGKAVAAGPGADGFSVGDTVGVRIGDVDLGRLPVVAAVPSAIGGGASLLLPPGLVPEDQLAEAPSRTFVTLAPGAEAEAVTTVLAGVGTIRGLDDWLAADDAARRATSTGVLLMVMGLGGLYALIGVVNSVVIASAARRREFAAGRATGLTRGQVVRMVLVESSIVTTIGLLLGALAAAGTYVAVLVTTSAVTGVATLSVPWPLVLSMVTGAFLLTGVTSTLTSWSATRPSSVSLLAARE</sequence>
<comment type="similarity">
    <text evidence="6">Belongs to the ABC-4 integral membrane protein family.</text>
</comment>
<evidence type="ECO:0000259" key="8">
    <source>
        <dbReference type="Pfam" id="PF02687"/>
    </source>
</evidence>
<evidence type="ECO:0000256" key="7">
    <source>
        <dbReference type="SAM" id="Phobius"/>
    </source>
</evidence>
<feature type="transmembrane region" description="Helical" evidence="7">
    <location>
        <begin position="271"/>
        <end position="292"/>
    </location>
</feature>
<keyword evidence="3 7" id="KW-0812">Transmembrane</keyword>
<dbReference type="PANTHER" id="PTHR30572:SF4">
    <property type="entry name" value="ABC TRANSPORTER PERMEASE YTRF"/>
    <property type="match status" value="1"/>
</dbReference>
<dbReference type="InterPro" id="IPR003838">
    <property type="entry name" value="ABC3_permease_C"/>
</dbReference>
<dbReference type="EMBL" id="JAXOTQ010000050">
    <property type="protein sequence ID" value="MDZ5493628.1"/>
    <property type="molecule type" value="Genomic_DNA"/>
</dbReference>
<feature type="domain" description="ABC3 transporter permease C-terminal" evidence="8">
    <location>
        <begin position="181"/>
        <end position="296"/>
    </location>
</feature>
<reference evidence="9 10" key="1">
    <citation type="submission" date="2023-12" db="EMBL/GenBank/DDBJ databases">
        <title>Micromonospora sp. nov., isolated from Atacama Desert.</title>
        <authorList>
            <person name="Carro L."/>
            <person name="Golinska P."/>
            <person name="Klenk H.-P."/>
            <person name="Goodfellow M."/>
        </authorList>
    </citation>
    <scope>NUCLEOTIDE SEQUENCE [LARGE SCALE GENOMIC DNA]</scope>
    <source>
        <strain evidence="9 10">4G53</strain>
    </source>
</reference>
<organism evidence="9 10">
    <name type="scientific">Micromonospora sicca</name>
    <dbReference type="NCBI Taxonomy" id="2202420"/>
    <lineage>
        <taxon>Bacteria</taxon>
        <taxon>Bacillati</taxon>
        <taxon>Actinomycetota</taxon>
        <taxon>Actinomycetes</taxon>
        <taxon>Micromonosporales</taxon>
        <taxon>Micromonosporaceae</taxon>
        <taxon>Micromonospora</taxon>
    </lineage>
</organism>
<comment type="subcellular location">
    <subcellularLocation>
        <location evidence="1">Cell membrane</location>
        <topology evidence="1">Multi-pass membrane protein</topology>
    </subcellularLocation>
</comment>